<dbReference type="SUPFAM" id="SSF52058">
    <property type="entry name" value="L domain-like"/>
    <property type="match status" value="1"/>
</dbReference>
<gene>
    <name evidence="10" type="ORF">PVL29_006290</name>
</gene>
<dbReference type="InterPro" id="IPR002182">
    <property type="entry name" value="NB-ARC"/>
</dbReference>
<keyword evidence="11" id="KW-1185">Reference proteome</keyword>
<dbReference type="Pfam" id="PF23282">
    <property type="entry name" value="WHD_ROQ1"/>
    <property type="match status" value="1"/>
</dbReference>
<dbReference type="InterPro" id="IPR032675">
    <property type="entry name" value="LRR_dom_sf"/>
</dbReference>
<keyword evidence="4" id="KW-0378">Hydrolase</keyword>
<dbReference type="InterPro" id="IPR058546">
    <property type="entry name" value="RPS4B/Roq1-like_LRR"/>
</dbReference>
<dbReference type="InterPro" id="IPR036390">
    <property type="entry name" value="WH_DNA-bd_sf"/>
</dbReference>
<reference evidence="10 11" key="1">
    <citation type="journal article" date="2023" name="BMC Biotechnol.">
        <title>Vitis rotundifolia cv Carlos genome sequencing.</title>
        <authorList>
            <person name="Huff M."/>
            <person name="Hulse-Kemp A."/>
            <person name="Scheffler B."/>
            <person name="Youngblood R."/>
            <person name="Simpson S."/>
            <person name="Babiker E."/>
            <person name="Staton M."/>
        </authorList>
    </citation>
    <scope>NUCLEOTIDE SEQUENCE [LARGE SCALE GENOMIC DNA]</scope>
    <source>
        <tissue evidence="10">Leaf</tissue>
    </source>
</reference>
<dbReference type="GO" id="GO:0006952">
    <property type="term" value="P:defense response"/>
    <property type="evidence" value="ECO:0007669"/>
    <property type="project" value="InterPro"/>
</dbReference>
<sequence length="1275" mass="146232">MIQKWRIALREAANLSGCHVNDQYETEVVKEIVDTIIRRLNHQPLSVGKNIVGIGVHLEKLKSLMNTELNMVSVVGIYGIGGVGKTTIAKAIYNEISHQYDGSSFLINIRERSKSDILQLQQELLHGILRGKNFKINNVDEGISMIKRCLSFNRVLVIFDDVDELKQLEYLAEEKDWFRAKSTIIITSRDKHVLAQYGVDIPYEVSKLNQEEAIELFSLWAFKQNHPQEVYKNLSYNIIDYADGLPLALKVLGAYLFGKKISNWESALCKLKIIPHMEIHNVLRISFDGLDDIEKGIFLDVACFFKGDDRDFVSRILGPHAEQAVTTLDDRCLITVSKNMLDMHDLIQQMGWEIIRQECPEDPGRRSRLWDSNAYHVLIRNTGTRAIEGLFLDRCKFNLSQLTTESFKEMNRLRLLKIHYPHREPFLEDQLFLEDHLPRDFEFSSYELTYLHWDGYPSESLPMNFHAKNLVELLLRGSNIKQVWKGNKLHDKLRVIDLSFSFHLIGIPDFSSVPNLEILILDWKSTSFRDSSYHGKGTCIVLPRSDGIPEWILNPGDNFSSITELPQNWHQINEFLGFAICCIYVPLADESEDIPEKESAHGPDNESDNKSEDESTHTWENETDDKSVAESFHKNEHKHTHSCHLRCFLSALGDRFDFQFVDRASFQSTCFCYKEDKDEDDESVSGQTWVVCYSKAAIPEMFHSYQLTEILARFHNYSEKALKVKEYGVRLIYSQDLQQSHKDADVRICRECRQDGTLQRKCCFKGSDMNEVPIIENLLELDSLCLRDCKNLTSLPSSIFGFKSLATLSCSGCSQLESFPEIPQDMESLRKLFLDGTAIKEIPSSIQHLRGLQYLDLRNCKNLLNLPESICNLTSLKHLDVQSCPKFKKLPDNLGRLQSLLHLSVGPLDSMNFQLPSLSGLCSLRELQLQACNIREIPSEICYLSSLVILCLGGNHFSRIPDGISQLYNLKHLDLSHCKMLQHIPELPSRLRCLDAHHCTSLENLSSQSNLLWSSLFKCFKFKIQGREFRRSVRTFFAESNGIPEWISHQKSGFKITMKLPWSWYENDDFLGFVLCSLYVPLEIETTTHRIFSCMLNFGDDSDSFLFDDLRFDQICECCYDEDASNQGLLVHYSKSDIPEKFHSNEWRTLNASFNVYFGIKPVKAARCGFHFLYAHDYEQNNLTMVQGSSSSHVDLGGHRSAVQDTNSTHSQRSCDTRSTVEDTNTDVERHCDGTTLIDGIGGWSFLANLFIGYAVQDTNFKSNILLDELVHIKL</sequence>
<keyword evidence="2" id="KW-0433">Leucine-rich repeat</keyword>
<keyword evidence="6" id="KW-0520">NAD</keyword>
<dbReference type="Pfam" id="PF20160">
    <property type="entry name" value="C-JID"/>
    <property type="match status" value="2"/>
</dbReference>
<feature type="region of interest" description="Disordered" evidence="8">
    <location>
        <begin position="593"/>
        <end position="625"/>
    </location>
</feature>
<dbReference type="GO" id="GO:0043531">
    <property type="term" value="F:ADP binding"/>
    <property type="evidence" value="ECO:0007669"/>
    <property type="project" value="InterPro"/>
</dbReference>
<dbReference type="InterPro" id="IPR058192">
    <property type="entry name" value="WHD_ROQ1-like"/>
</dbReference>
<keyword evidence="3" id="KW-0677">Repeat</keyword>
<evidence type="ECO:0000256" key="3">
    <source>
        <dbReference type="ARBA" id="ARBA00022737"/>
    </source>
</evidence>
<accession>A0AA39A4N9</accession>
<protein>
    <recommendedName>
        <fullName evidence="1">ADP-ribosyl cyclase/cyclic ADP-ribose hydrolase</fullName>
        <ecNumber evidence="1">3.2.2.6</ecNumber>
    </recommendedName>
</protein>
<dbReference type="GO" id="GO:0061809">
    <property type="term" value="F:NAD+ nucleosidase activity, cyclic ADP-ribose generating"/>
    <property type="evidence" value="ECO:0007669"/>
    <property type="project" value="UniProtKB-EC"/>
</dbReference>
<dbReference type="InterPro" id="IPR045344">
    <property type="entry name" value="C-JID"/>
</dbReference>
<dbReference type="SUPFAM" id="SSF46785">
    <property type="entry name" value="Winged helix' DNA-binding domain"/>
    <property type="match status" value="1"/>
</dbReference>
<proteinExistence type="predicted"/>
<dbReference type="InterPro" id="IPR042197">
    <property type="entry name" value="Apaf_helical"/>
</dbReference>
<dbReference type="Gene3D" id="3.40.50.10140">
    <property type="entry name" value="Toll/interleukin-1 receptor homology (TIR) domain"/>
    <property type="match status" value="1"/>
</dbReference>
<dbReference type="AlphaFoldDB" id="A0AA39A4N9"/>
<feature type="compositionally biased region" description="Basic and acidic residues" evidence="8">
    <location>
        <begin position="1213"/>
        <end position="1224"/>
    </location>
</feature>
<feature type="compositionally biased region" description="Polar residues" evidence="8">
    <location>
        <begin position="1203"/>
        <end position="1212"/>
    </location>
</feature>
<dbReference type="Pfam" id="PF23286">
    <property type="entry name" value="LRR_13"/>
    <property type="match status" value="1"/>
</dbReference>
<evidence type="ECO:0000313" key="11">
    <source>
        <dbReference type="Proteomes" id="UP001168098"/>
    </source>
</evidence>
<evidence type="ECO:0000256" key="5">
    <source>
        <dbReference type="ARBA" id="ARBA00022821"/>
    </source>
</evidence>
<evidence type="ECO:0000256" key="7">
    <source>
        <dbReference type="ARBA" id="ARBA00047304"/>
    </source>
</evidence>
<evidence type="ECO:0000259" key="9">
    <source>
        <dbReference type="SMART" id="SM00382"/>
    </source>
</evidence>
<dbReference type="SUPFAM" id="SSF52047">
    <property type="entry name" value="RNI-like"/>
    <property type="match status" value="1"/>
</dbReference>
<dbReference type="SMART" id="SM00382">
    <property type="entry name" value="AAA"/>
    <property type="match status" value="1"/>
</dbReference>
<evidence type="ECO:0000256" key="1">
    <source>
        <dbReference type="ARBA" id="ARBA00011982"/>
    </source>
</evidence>
<dbReference type="InterPro" id="IPR003593">
    <property type="entry name" value="AAA+_ATPase"/>
</dbReference>
<feature type="domain" description="AAA+ ATPase" evidence="9">
    <location>
        <begin position="71"/>
        <end position="205"/>
    </location>
</feature>
<dbReference type="Pfam" id="PF00931">
    <property type="entry name" value="NB-ARC"/>
    <property type="match status" value="1"/>
</dbReference>
<dbReference type="EMBL" id="JARBHA010000005">
    <property type="protein sequence ID" value="KAJ9700890.1"/>
    <property type="molecule type" value="Genomic_DNA"/>
</dbReference>
<evidence type="ECO:0000256" key="6">
    <source>
        <dbReference type="ARBA" id="ARBA00023027"/>
    </source>
</evidence>
<dbReference type="PRINTS" id="PR00364">
    <property type="entry name" value="DISEASERSIST"/>
</dbReference>
<dbReference type="InterPro" id="IPR027417">
    <property type="entry name" value="P-loop_NTPase"/>
</dbReference>
<dbReference type="Proteomes" id="UP001168098">
    <property type="component" value="Unassembled WGS sequence"/>
</dbReference>
<dbReference type="Gene3D" id="1.10.8.430">
    <property type="entry name" value="Helical domain of apoptotic protease-activating factors"/>
    <property type="match status" value="1"/>
</dbReference>
<evidence type="ECO:0000313" key="10">
    <source>
        <dbReference type="EMBL" id="KAJ9700890.1"/>
    </source>
</evidence>
<dbReference type="Gene3D" id="3.80.10.10">
    <property type="entry name" value="Ribonuclease Inhibitor"/>
    <property type="match status" value="3"/>
</dbReference>
<evidence type="ECO:0000256" key="4">
    <source>
        <dbReference type="ARBA" id="ARBA00022801"/>
    </source>
</evidence>
<evidence type="ECO:0000256" key="2">
    <source>
        <dbReference type="ARBA" id="ARBA00022614"/>
    </source>
</evidence>
<dbReference type="SUPFAM" id="SSF52540">
    <property type="entry name" value="P-loop containing nucleoside triphosphate hydrolases"/>
    <property type="match status" value="1"/>
</dbReference>
<dbReference type="InterPro" id="IPR035897">
    <property type="entry name" value="Toll_tir_struct_dom_sf"/>
</dbReference>
<dbReference type="InterPro" id="IPR044974">
    <property type="entry name" value="Disease_R_plants"/>
</dbReference>
<organism evidence="10 11">
    <name type="scientific">Vitis rotundifolia</name>
    <name type="common">Muscadine grape</name>
    <dbReference type="NCBI Taxonomy" id="103349"/>
    <lineage>
        <taxon>Eukaryota</taxon>
        <taxon>Viridiplantae</taxon>
        <taxon>Streptophyta</taxon>
        <taxon>Embryophyta</taxon>
        <taxon>Tracheophyta</taxon>
        <taxon>Spermatophyta</taxon>
        <taxon>Magnoliopsida</taxon>
        <taxon>eudicotyledons</taxon>
        <taxon>Gunneridae</taxon>
        <taxon>Pentapetalae</taxon>
        <taxon>rosids</taxon>
        <taxon>Vitales</taxon>
        <taxon>Vitaceae</taxon>
        <taxon>Viteae</taxon>
        <taxon>Vitis</taxon>
    </lineage>
</organism>
<comment type="catalytic activity">
    <reaction evidence="7">
        <text>NAD(+) + H2O = ADP-D-ribose + nicotinamide + H(+)</text>
        <dbReference type="Rhea" id="RHEA:16301"/>
        <dbReference type="ChEBI" id="CHEBI:15377"/>
        <dbReference type="ChEBI" id="CHEBI:15378"/>
        <dbReference type="ChEBI" id="CHEBI:17154"/>
        <dbReference type="ChEBI" id="CHEBI:57540"/>
        <dbReference type="ChEBI" id="CHEBI:57967"/>
        <dbReference type="EC" id="3.2.2.6"/>
    </reaction>
    <physiologicalReaction direction="left-to-right" evidence="7">
        <dbReference type="Rhea" id="RHEA:16302"/>
    </physiologicalReaction>
</comment>
<keyword evidence="5" id="KW-0611">Plant defense</keyword>
<dbReference type="PANTHER" id="PTHR11017:SF570">
    <property type="entry name" value="DISEASE RESISTANCE PROTEIN (TIR-NBS CLASS)-RELATED"/>
    <property type="match status" value="1"/>
</dbReference>
<feature type="compositionally biased region" description="Basic and acidic residues" evidence="8">
    <location>
        <begin position="594"/>
        <end position="625"/>
    </location>
</feature>
<comment type="caution">
    <text evidence="10">The sequence shown here is derived from an EMBL/GenBank/DDBJ whole genome shotgun (WGS) entry which is preliminary data.</text>
</comment>
<dbReference type="EC" id="3.2.2.6" evidence="1"/>
<dbReference type="Gene3D" id="3.40.50.300">
    <property type="entry name" value="P-loop containing nucleotide triphosphate hydrolases"/>
    <property type="match status" value="1"/>
</dbReference>
<name>A0AA39A4N9_VITRO</name>
<dbReference type="SMART" id="SM00369">
    <property type="entry name" value="LRR_TYP"/>
    <property type="match status" value="5"/>
</dbReference>
<dbReference type="InterPro" id="IPR003591">
    <property type="entry name" value="Leu-rich_rpt_typical-subtyp"/>
</dbReference>
<dbReference type="InterPro" id="IPR001611">
    <property type="entry name" value="Leu-rich_rpt"/>
</dbReference>
<evidence type="ECO:0000256" key="8">
    <source>
        <dbReference type="SAM" id="MobiDB-lite"/>
    </source>
</evidence>
<feature type="region of interest" description="Disordered" evidence="8">
    <location>
        <begin position="1202"/>
        <end position="1224"/>
    </location>
</feature>
<dbReference type="PROSITE" id="PS51450">
    <property type="entry name" value="LRR"/>
    <property type="match status" value="1"/>
</dbReference>
<dbReference type="PANTHER" id="PTHR11017">
    <property type="entry name" value="LEUCINE-RICH REPEAT-CONTAINING PROTEIN"/>
    <property type="match status" value="1"/>
</dbReference>